<dbReference type="Gene3D" id="3.90.1200.10">
    <property type="match status" value="2"/>
</dbReference>
<dbReference type="Pfam" id="PF02958">
    <property type="entry name" value="EcKL"/>
    <property type="match status" value="2"/>
</dbReference>
<dbReference type="AlphaFoldDB" id="A0A482W8K4"/>
<gene>
    <name evidence="2" type="ORF">BDFB_009194</name>
</gene>
<accession>A0A482W8K4</accession>
<feature type="domain" description="CHK kinase-like" evidence="1">
    <location>
        <begin position="2"/>
        <end position="170"/>
    </location>
</feature>
<evidence type="ECO:0000313" key="2">
    <source>
        <dbReference type="EMBL" id="RZC41079.1"/>
    </source>
</evidence>
<keyword evidence="3" id="KW-1185">Reference proteome</keyword>
<dbReference type="SMART" id="SM00587">
    <property type="entry name" value="CHK"/>
    <property type="match status" value="2"/>
</dbReference>
<comment type="caution">
    <text evidence="2">The sequence shown here is derived from an EMBL/GenBank/DDBJ whole genome shotgun (WGS) entry which is preliminary data.</text>
</comment>
<sequence length="647" mass="75162">MVMKEYGKFHAISVAIQDQQPEKFKKILAPFKHTFDKFKESGNSNILFSSSIEEVYDLLKDDLEESIMNRWKNFKQQVDFVLNDISEDLDGLKVIVHGDCWNNNFMYYSENNEKNLPKKVALLDWQMSRFTTPITDLSYFLFACISQEDLENLNEILRNYYKSFSHHLKRLGSDPDRLYSFDQLLKDWKTYCKYGIMMASVILKIALTEKDEIVDIAQAAEQGQDIVSSFSYEIQNKTPLRNRLRPFVKYVVEHDLKDNLKDITVQVAGNSGKGEGFLGDVVFVLASGTTENGSTKEYDLVIKCGKRSQFLRKISPIRNTFLNEIYVFDELLPAFTRFQVERGIADPFNSVAKCYGSFVTDNMEVLVLGNMNTLGYELWDKKIPLTRKHIDLVMREYGKFHAISAAMNDQEPDTFQKLIAPMLDIFNEFRASSNLDELFRMRIEEVYDMLKHDLDESIMLKWRDLKNKVTFVFGDMIDNIESLKVVLHSDCWNNNFLYYSESNDKYLPTQVAILDWQITRFSSPVIALSYFLFVCISQEDLENLNDILKGYYKSFSDHLKRLGTDPSGLYTFDQLLDDWKNYSKYGIMMASLSLKVCSTESDDIGETAQEAEKGQDFTAVFMYDIKDNTIFKNRIRPIVKLTTRANL</sequence>
<dbReference type="SUPFAM" id="SSF56112">
    <property type="entry name" value="Protein kinase-like (PK-like)"/>
    <property type="match status" value="2"/>
</dbReference>
<dbReference type="InterPro" id="IPR004119">
    <property type="entry name" value="EcKL"/>
</dbReference>
<dbReference type="PANTHER" id="PTHR11012">
    <property type="entry name" value="PROTEIN KINASE-LIKE DOMAIN-CONTAINING"/>
    <property type="match status" value="1"/>
</dbReference>
<dbReference type="OrthoDB" id="8250698at2759"/>
<dbReference type="PANTHER" id="PTHR11012:SF30">
    <property type="entry name" value="PROTEIN KINASE-LIKE DOMAIN-CONTAINING"/>
    <property type="match status" value="1"/>
</dbReference>
<feature type="domain" description="CHK kinase-like" evidence="1">
    <location>
        <begin position="366"/>
        <end position="561"/>
    </location>
</feature>
<evidence type="ECO:0000313" key="3">
    <source>
        <dbReference type="Proteomes" id="UP000292052"/>
    </source>
</evidence>
<organism evidence="2 3">
    <name type="scientific">Asbolus verrucosus</name>
    <name type="common">Desert ironclad beetle</name>
    <dbReference type="NCBI Taxonomy" id="1661398"/>
    <lineage>
        <taxon>Eukaryota</taxon>
        <taxon>Metazoa</taxon>
        <taxon>Ecdysozoa</taxon>
        <taxon>Arthropoda</taxon>
        <taxon>Hexapoda</taxon>
        <taxon>Insecta</taxon>
        <taxon>Pterygota</taxon>
        <taxon>Neoptera</taxon>
        <taxon>Endopterygota</taxon>
        <taxon>Coleoptera</taxon>
        <taxon>Polyphaga</taxon>
        <taxon>Cucujiformia</taxon>
        <taxon>Tenebrionidae</taxon>
        <taxon>Pimeliinae</taxon>
        <taxon>Asbolus</taxon>
    </lineage>
</organism>
<protein>
    <recommendedName>
        <fullName evidence="1">CHK kinase-like domain-containing protein</fullName>
    </recommendedName>
</protein>
<dbReference type="Proteomes" id="UP000292052">
    <property type="component" value="Unassembled WGS sequence"/>
</dbReference>
<name>A0A482W8K4_ASBVE</name>
<feature type="non-terminal residue" evidence="2">
    <location>
        <position position="647"/>
    </location>
</feature>
<reference evidence="2 3" key="1">
    <citation type="submission" date="2017-03" db="EMBL/GenBank/DDBJ databases">
        <title>Genome of the blue death feigning beetle - Asbolus verrucosus.</title>
        <authorList>
            <person name="Rider S.D."/>
        </authorList>
    </citation>
    <scope>NUCLEOTIDE SEQUENCE [LARGE SCALE GENOMIC DNA]</scope>
    <source>
        <strain evidence="2">Butters</strain>
        <tissue evidence="2">Head and leg muscle</tissue>
    </source>
</reference>
<evidence type="ECO:0000259" key="1">
    <source>
        <dbReference type="SMART" id="SM00587"/>
    </source>
</evidence>
<dbReference type="InterPro" id="IPR011009">
    <property type="entry name" value="Kinase-like_dom_sf"/>
</dbReference>
<dbReference type="EMBL" id="QDEB01020370">
    <property type="protein sequence ID" value="RZC41079.1"/>
    <property type="molecule type" value="Genomic_DNA"/>
</dbReference>
<proteinExistence type="predicted"/>
<dbReference type="STRING" id="1661398.A0A482W8K4"/>
<dbReference type="InterPro" id="IPR015897">
    <property type="entry name" value="CHK_kinase-like"/>
</dbReference>